<gene>
    <name evidence="2" type="ORF">QBC36DRAFT_289443</name>
</gene>
<keyword evidence="3" id="KW-1185">Reference proteome</keyword>
<dbReference type="AlphaFoldDB" id="A0AAN7A6W8"/>
<feature type="region of interest" description="Disordered" evidence="1">
    <location>
        <begin position="133"/>
        <end position="159"/>
    </location>
</feature>
<evidence type="ECO:0000313" key="3">
    <source>
        <dbReference type="Proteomes" id="UP001302321"/>
    </source>
</evidence>
<name>A0AAN7A6W8_9PEZI</name>
<proteinExistence type="predicted"/>
<organism evidence="2 3">
    <name type="scientific">Triangularia setosa</name>
    <dbReference type="NCBI Taxonomy" id="2587417"/>
    <lineage>
        <taxon>Eukaryota</taxon>
        <taxon>Fungi</taxon>
        <taxon>Dikarya</taxon>
        <taxon>Ascomycota</taxon>
        <taxon>Pezizomycotina</taxon>
        <taxon>Sordariomycetes</taxon>
        <taxon>Sordariomycetidae</taxon>
        <taxon>Sordariales</taxon>
        <taxon>Podosporaceae</taxon>
        <taxon>Triangularia</taxon>
    </lineage>
</organism>
<reference evidence="2" key="2">
    <citation type="submission" date="2023-05" db="EMBL/GenBank/DDBJ databases">
        <authorList>
            <consortium name="Lawrence Berkeley National Laboratory"/>
            <person name="Steindorff A."/>
            <person name="Hensen N."/>
            <person name="Bonometti L."/>
            <person name="Westerberg I."/>
            <person name="Brannstrom I.O."/>
            <person name="Guillou S."/>
            <person name="Cros-Aarteil S."/>
            <person name="Calhoun S."/>
            <person name="Haridas S."/>
            <person name="Kuo A."/>
            <person name="Mondo S."/>
            <person name="Pangilinan J."/>
            <person name="Riley R."/>
            <person name="Labutti K."/>
            <person name="Andreopoulos B."/>
            <person name="Lipzen A."/>
            <person name="Chen C."/>
            <person name="Yanf M."/>
            <person name="Daum C."/>
            <person name="Ng V."/>
            <person name="Clum A."/>
            <person name="Ohm R."/>
            <person name="Martin F."/>
            <person name="Silar P."/>
            <person name="Natvig D."/>
            <person name="Lalanne C."/>
            <person name="Gautier V."/>
            <person name="Ament-Velasquez S.L."/>
            <person name="Kruys A."/>
            <person name="Hutchinson M.I."/>
            <person name="Powell A.J."/>
            <person name="Barry K."/>
            <person name="Miller A.N."/>
            <person name="Grigoriev I.V."/>
            <person name="Debuchy R."/>
            <person name="Gladieux P."/>
            <person name="Thoren M.H."/>
            <person name="Johannesson H."/>
        </authorList>
    </citation>
    <scope>NUCLEOTIDE SEQUENCE</scope>
    <source>
        <strain evidence="2">CBS 892.96</strain>
    </source>
</reference>
<protein>
    <submittedName>
        <fullName evidence="2">Uncharacterized protein</fullName>
    </submittedName>
</protein>
<evidence type="ECO:0000256" key="1">
    <source>
        <dbReference type="SAM" id="MobiDB-lite"/>
    </source>
</evidence>
<feature type="compositionally biased region" description="Acidic residues" evidence="1">
    <location>
        <begin position="140"/>
        <end position="159"/>
    </location>
</feature>
<accession>A0AAN7A6W8</accession>
<comment type="caution">
    <text evidence="2">The sequence shown here is derived from an EMBL/GenBank/DDBJ whole genome shotgun (WGS) entry which is preliminary data.</text>
</comment>
<reference evidence="2" key="1">
    <citation type="journal article" date="2023" name="Mol. Phylogenet. Evol.">
        <title>Genome-scale phylogeny and comparative genomics of the fungal order Sordariales.</title>
        <authorList>
            <person name="Hensen N."/>
            <person name="Bonometti L."/>
            <person name="Westerberg I."/>
            <person name="Brannstrom I.O."/>
            <person name="Guillou S."/>
            <person name="Cros-Aarteil S."/>
            <person name="Calhoun S."/>
            <person name="Haridas S."/>
            <person name="Kuo A."/>
            <person name="Mondo S."/>
            <person name="Pangilinan J."/>
            <person name="Riley R."/>
            <person name="LaButti K."/>
            <person name="Andreopoulos B."/>
            <person name="Lipzen A."/>
            <person name="Chen C."/>
            <person name="Yan M."/>
            <person name="Daum C."/>
            <person name="Ng V."/>
            <person name="Clum A."/>
            <person name="Steindorff A."/>
            <person name="Ohm R.A."/>
            <person name="Martin F."/>
            <person name="Silar P."/>
            <person name="Natvig D.O."/>
            <person name="Lalanne C."/>
            <person name="Gautier V."/>
            <person name="Ament-Velasquez S.L."/>
            <person name="Kruys A."/>
            <person name="Hutchinson M.I."/>
            <person name="Powell A.J."/>
            <person name="Barry K."/>
            <person name="Miller A.N."/>
            <person name="Grigoriev I.V."/>
            <person name="Debuchy R."/>
            <person name="Gladieux P."/>
            <person name="Hiltunen Thoren M."/>
            <person name="Johannesson H."/>
        </authorList>
    </citation>
    <scope>NUCLEOTIDE SEQUENCE</scope>
    <source>
        <strain evidence="2">CBS 892.96</strain>
    </source>
</reference>
<dbReference type="Proteomes" id="UP001302321">
    <property type="component" value="Unassembled WGS sequence"/>
</dbReference>
<dbReference type="EMBL" id="MU866162">
    <property type="protein sequence ID" value="KAK4177516.1"/>
    <property type="molecule type" value="Genomic_DNA"/>
</dbReference>
<sequence>MKLYHNYGEISTYLRQLLHIAAEHGFDAKDATLTIIYSEATDPTMLIAGWVHRTMMMISESDTSTSHIVFTMASKHEVARQSIPTNDDELCTWAGGFRHTTTGLKHLQGIDTAEINKIKDEVYQINISPGGVPWDNILASDDESSEEEGDEDDSDDEDD</sequence>
<evidence type="ECO:0000313" key="2">
    <source>
        <dbReference type="EMBL" id="KAK4177516.1"/>
    </source>
</evidence>